<keyword evidence="3" id="KW-1185">Reference proteome</keyword>
<feature type="transmembrane region" description="Helical" evidence="1">
    <location>
        <begin position="24"/>
        <end position="47"/>
    </location>
</feature>
<accession>A0ABW8A7J0</accession>
<keyword evidence="1" id="KW-0812">Transmembrane</keyword>
<dbReference type="Proteomes" id="UP001612928">
    <property type="component" value="Unassembled WGS sequence"/>
</dbReference>
<proteinExistence type="predicted"/>
<evidence type="ECO:0000313" key="2">
    <source>
        <dbReference type="EMBL" id="MFI7442746.1"/>
    </source>
</evidence>
<keyword evidence="1" id="KW-0472">Membrane</keyword>
<gene>
    <name evidence="2" type="ORF">ACIBP5_22490</name>
</gene>
<keyword evidence="1" id="KW-1133">Transmembrane helix</keyword>
<reference evidence="2 3" key="1">
    <citation type="submission" date="2024-10" db="EMBL/GenBank/DDBJ databases">
        <title>The Natural Products Discovery Center: Release of the First 8490 Sequenced Strains for Exploring Actinobacteria Biosynthetic Diversity.</title>
        <authorList>
            <person name="Kalkreuter E."/>
            <person name="Kautsar S.A."/>
            <person name="Yang D."/>
            <person name="Bader C.D."/>
            <person name="Teijaro C.N."/>
            <person name="Fluegel L."/>
            <person name="Davis C.M."/>
            <person name="Simpson J.R."/>
            <person name="Lauterbach L."/>
            <person name="Steele A.D."/>
            <person name="Gui C."/>
            <person name="Meng S."/>
            <person name="Li G."/>
            <person name="Viehrig K."/>
            <person name="Ye F."/>
            <person name="Su P."/>
            <person name="Kiefer A.F."/>
            <person name="Nichols A."/>
            <person name="Cepeda A.J."/>
            <person name="Yan W."/>
            <person name="Fan B."/>
            <person name="Jiang Y."/>
            <person name="Adhikari A."/>
            <person name="Zheng C.-J."/>
            <person name="Schuster L."/>
            <person name="Cowan T.M."/>
            <person name="Smanski M.J."/>
            <person name="Chevrette M.G."/>
            <person name="De Carvalho L.P.S."/>
            <person name="Shen B."/>
        </authorList>
    </citation>
    <scope>NUCLEOTIDE SEQUENCE [LARGE SCALE GENOMIC DNA]</scope>
    <source>
        <strain evidence="2 3">NPDC049503</strain>
    </source>
</reference>
<organism evidence="2 3">
    <name type="scientific">Nonomuraea indica</name>
    <dbReference type="NCBI Taxonomy" id="1581193"/>
    <lineage>
        <taxon>Bacteria</taxon>
        <taxon>Bacillati</taxon>
        <taxon>Actinomycetota</taxon>
        <taxon>Actinomycetes</taxon>
        <taxon>Streptosporangiales</taxon>
        <taxon>Streptosporangiaceae</taxon>
        <taxon>Nonomuraea</taxon>
    </lineage>
</organism>
<dbReference type="EMBL" id="JBITMB010000005">
    <property type="protein sequence ID" value="MFI7442746.1"/>
    <property type="molecule type" value="Genomic_DNA"/>
</dbReference>
<sequence length="81" mass="8921">MADGDVSPVAVGETSSWSASDLPIVRILGAIVAPTTVLTAILFYFGWSRAYWFHDYFGVDATLLGLTTQDYLQLSRVPRPR</sequence>
<dbReference type="RefSeq" id="WP_397022712.1">
    <property type="nucleotide sequence ID" value="NZ_JBITMB010000005.1"/>
</dbReference>
<protein>
    <submittedName>
        <fullName evidence="2">Uncharacterized protein</fullName>
    </submittedName>
</protein>
<name>A0ABW8A7J0_9ACTN</name>
<evidence type="ECO:0000313" key="3">
    <source>
        <dbReference type="Proteomes" id="UP001612928"/>
    </source>
</evidence>
<evidence type="ECO:0000256" key="1">
    <source>
        <dbReference type="SAM" id="Phobius"/>
    </source>
</evidence>
<comment type="caution">
    <text evidence="2">The sequence shown here is derived from an EMBL/GenBank/DDBJ whole genome shotgun (WGS) entry which is preliminary data.</text>
</comment>